<dbReference type="CDD" id="cd00452">
    <property type="entry name" value="KDPG_aldolase"/>
    <property type="match status" value="1"/>
</dbReference>
<dbReference type="InterPro" id="IPR013785">
    <property type="entry name" value="Aldolase_TIM"/>
</dbReference>
<dbReference type="SUPFAM" id="SSF51569">
    <property type="entry name" value="Aldolase"/>
    <property type="match status" value="1"/>
</dbReference>
<proteinExistence type="inferred from homology"/>
<feature type="region of interest" description="Disordered" evidence="6">
    <location>
        <begin position="1"/>
        <end position="31"/>
    </location>
</feature>
<evidence type="ECO:0000313" key="8">
    <source>
        <dbReference type="RefSeq" id="XP_060675682.1"/>
    </source>
</evidence>
<evidence type="ECO:0000256" key="2">
    <source>
        <dbReference type="ARBA" id="ARBA00006906"/>
    </source>
</evidence>
<protein>
    <submittedName>
        <fullName evidence="8">Uncharacterized protein LOC107412837 isoform X2</fullName>
    </submittedName>
</protein>
<dbReference type="PANTHER" id="PTHR30246:SF1">
    <property type="entry name" value="2-DEHYDRO-3-DEOXY-6-PHOSPHOGALACTONATE ALDOLASE-RELATED"/>
    <property type="match status" value="1"/>
</dbReference>
<sequence>MVGVSAASLSQRSVPSHVLRPPPPPPPQPHRLVRSVCCLSSGLSTPPLVEQTLSRILSSGVIACLRANSAEMAMEAARAAVSAGISVLEIVVSTPGVFEVIQQLVDDHPATVFGAGTVLNVEDAKKATNAGAKFIMSPAMVKDIMDDYQTGEVLYMPGVMTPTEVYPVSALGGIKYISALKKPFSHISMVASQGITIDSVGEYIALGASSVVLSDAIFNKEALRQNNFNEIYQLAHFAALQGKEAVERKRKFMSNLSHQG</sequence>
<dbReference type="RefSeq" id="XP_060675682.1">
    <property type="nucleotide sequence ID" value="XM_060819699.1"/>
</dbReference>
<gene>
    <name evidence="8" type="primary">LOC107412837</name>
</gene>
<keyword evidence="4" id="KW-0456">Lyase</keyword>
<evidence type="ECO:0000256" key="6">
    <source>
        <dbReference type="SAM" id="MobiDB-lite"/>
    </source>
</evidence>
<evidence type="ECO:0000256" key="4">
    <source>
        <dbReference type="ARBA" id="ARBA00023239"/>
    </source>
</evidence>
<keyword evidence="5" id="KW-0119">Carbohydrate metabolism</keyword>
<keyword evidence="7" id="KW-1185">Reference proteome</keyword>
<evidence type="ECO:0000256" key="3">
    <source>
        <dbReference type="ARBA" id="ARBA00011233"/>
    </source>
</evidence>
<feature type="compositionally biased region" description="Pro residues" evidence="6">
    <location>
        <begin position="20"/>
        <end position="29"/>
    </location>
</feature>
<evidence type="ECO:0000256" key="5">
    <source>
        <dbReference type="ARBA" id="ARBA00023277"/>
    </source>
</evidence>
<dbReference type="Gene3D" id="3.20.20.70">
    <property type="entry name" value="Aldolase class I"/>
    <property type="match status" value="1"/>
</dbReference>
<accession>A0ABM4AG27</accession>
<reference evidence="8" key="1">
    <citation type="submission" date="2025-08" db="UniProtKB">
        <authorList>
            <consortium name="RefSeq"/>
        </authorList>
    </citation>
    <scope>IDENTIFICATION</scope>
    <source>
        <tissue evidence="8">Seedling</tissue>
    </source>
</reference>
<dbReference type="InterPro" id="IPR000887">
    <property type="entry name" value="Aldlse_KDPG_KHG"/>
</dbReference>
<dbReference type="GeneID" id="107412837"/>
<comment type="subunit">
    <text evidence="3">Homotrimer.</text>
</comment>
<name>A0ABM4AG27_ZIZJJ</name>
<comment type="pathway">
    <text evidence="1">Carbohydrate acid metabolism.</text>
</comment>
<dbReference type="Proteomes" id="UP001652623">
    <property type="component" value="Chromosome 8"/>
</dbReference>
<organism evidence="7 8">
    <name type="scientific">Ziziphus jujuba</name>
    <name type="common">Chinese jujube</name>
    <name type="synonym">Ziziphus sativa</name>
    <dbReference type="NCBI Taxonomy" id="326968"/>
    <lineage>
        <taxon>Eukaryota</taxon>
        <taxon>Viridiplantae</taxon>
        <taxon>Streptophyta</taxon>
        <taxon>Embryophyta</taxon>
        <taxon>Tracheophyta</taxon>
        <taxon>Spermatophyta</taxon>
        <taxon>Magnoliopsida</taxon>
        <taxon>eudicotyledons</taxon>
        <taxon>Gunneridae</taxon>
        <taxon>Pentapetalae</taxon>
        <taxon>rosids</taxon>
        <taxon>fabids</taxon>
        <taxon>Rosales</taxon>
        <taxon>Rhamnaceae</taxon>
        <taxon>Paliureae</taxon>
        <taxon>Ziziphus</taxon>
    </lineage>
</organism>
<dbReference type="PANTHER" id="PTHR30246">
    <property type="entry name" value="2-KETO-3-DEOXY-6-PHOSPHOGLUCONATE ALDOLASE"/>
    <property type="match status" value="1"/>
</dbReference>
<evidence type="ECO:0000256" key="1">
    <source>
        <dbReference type="ARBA" id="ARBA00004761"/>
    </source>
</evidence>
<dbReference type="Pfam" id="PF01081">
    <property type="entry name" value="Aldolase"/>
    <property type="match status" value="1"/>
</dbReference>
<evidence type="ECO:0000313" key="7">
    <source>
        <dbReference type="Proteomes" id="UP001652623"/>
    </source>
</evidence>
<comment type="similarity">
    <text evidence="2">Belongs to the KHG/KDPG aldolase family.</text>
</comment>